<evidence type="ECO:0000313" key="4">
    <source>
        <dbReference type="Proteomes" id="UP000000323"/>
    </source>
</evidence>
<dbReference type="InterPro" id="IPR047137">
    <property type="entry name" value="ORF3"/>
</dbReference>
<sequence>MATVIKSIDVNVPVRTAYNQWTQFEEFPRFMEGVKEVRQLDDKRLHWRAEIGGKEEEWDAEITEQIPDERVAWTSTTGARNAGVVTFHYIDDNTTRVTLQLEYEPEGLVENIGSMVGAVDRRVEGDLKRFKEFIESRGVETGGWRGTIQDHPEAGHDPSERM</sequence>
<dbReference type="CDD" id="cd07817">
    <property type="entry name" value="SRPBCC_8"/>
    <property type="match status" value="1"/>
</dbReference>
<dbReference type="STRING" id="525904.Tter_2639"/>
<dbReference type="RefSeq" id="WP_012876558.1">
    <property type="nucleotide sequence ID" value="NC_013526.1"/>
</dbReference>
<keyword evidence="4" id="KW-1185">Reference proteome</keyword>
<dbReference type="Gene3D" id="3.30.530.20">
    <property type="match status" value="1"/>
</dbReference>
<feature type="domain" description="Coenzyme Q-binding protein COQ10 START" evidence="2">
    <location>
        <begin position="10"/>
        <end position="130"/>
    </location>
</feature>
<feature type="region of interest" description="Disordered" evidence="1">
    <location>
        <begin position="142"/>
        <end position="162"/>
    </location>
</feature>
<evidence type="ECO:0000259" key="2">
    <source>
        <dbReference type="Pfam" id="PF03364"/>
    </source>
</evidence>
<reference evidence="4" key="1">
    <citation type="journal article" date="2010" name="Stand. Genomic Sci.">
        <title>Complete genome sequence of 'Thermobaculum terrenum' type strain (YNP1).</title>
        <authorList>
            <person name="Kiss H."/>
            <person name="Cleland D."/>
            <person name="Lapidus A."/>
            <person name="Lucas S."/>
            <person name="Glavina Del Rio T."/>
            <person name="Nolan M."/>
            <person name="Tice H."/>
            <person name="Han C."/>
            <person name="Goodwin L."/>
            <person name="Pitluck S."/>
            <person name="Liolios K."/>
            <person name="Ivanova N."/>
            <person name="Mavromatis K."/>
            <person name="Ovchinnikova G."/>
            <person name="Pati A."/>
            <person name="Chen A."/>
            <person name="Palaniappan K."/>
            <person name="Land M."/>
            <person name="Hauser L."/>
            <person name="Chang Y."/>
            <person name="Jeffries C."/>
            <person name="Lu M."/>
            <person name="Brettin T."/>
            <person name="Detter J."/>
            <person name="Goker M."/>
            <person name="Tindall B."/>
            <person name="Beck B."/>
            <person name="McDermott T."/>
            <person name="Woyke T."/>
            <person name="Bristow J."/>
            <person name="Eisen J."/>
            <person name="Markowitz V."/>
            <person name="Hugenholtz P."/>
            <person name="Kyrpides N."/>
            <person name="Klenk H."/>
            <person name="Cheng J."/>
        </authorList>
    </citation>
    <scope>NUCLEOTIDE SEQUENCE [LARGE SCALE GENOMIC DNA]</scope>
    <source>
        <strain evidence="4">ATCC BAA-798 / YNP1</strain>
    </source>
</reference>
<evidence type="ECO:0000256" key="1">
    <source>
        <dbReference type="SAM" id="MobiDB-lite"/>
    </source>
</evidence>
<feature type="compositionally biased region" description="Basic and acidic residues" evidence="1">
    <location>
        <begin position="148"/>
        <end position="162"/>
    </location>
</feature>
<name>D1CIF6_THET1</name>
<proteinExistence type="predicted"/>
<dbReference type="HOGENOM" id="CLU_079860_3_1_0"/>
<dbReference type="eggNOG" id="COG5637">
    <property type="taxonomic scope" value="Bacteria"/>
</dbReference>
<dbReference type="EMBL" id="CP001826">
    <property type="protein sequence ID" value="ACZ43527.1"/>
    <property type="molecule type" value="Genomic_DNA"/>
</dbReference>
<dbReference type="OrthoDB" id="3695445at2"/>
<organism evidence="3 4">
    <name type="scientific">Thermobaculum terrenum (strain ATCC BAA-798 / CCMEE 7001 / YNP1)</name>
    <dbReference type="NCBI Taxonomy" id="525904"/>
    <lineage>
        <taxon>Bacteria</taxon>
        <taxon>Bacillati</taxon>
        <taxon>Chloroflexota</taxon>
        <taxon>Chloroflexia</taxon>
        <taxon>Candidatus Thermobaculales</taxon>
        <taxon>Candidatus Thermobaculaceae</taxon>
        <taxon>Thermobaculum</taxon>
    </lineage>
</organism>
<dbReference type="InterPro" id="IPR005031">
    <property type="entry name" value="COQ10_START"/>
</dbReference>
<dbReference type="InterPro" id="IPR023393">
    <property type="entry name" value="START-like_dom_sf"/>
</dbReference>
<evidence type="ECO:0000313" key="3">
    <source>
        <dbReference type="EMBL" id="ACZ43527.1"/>
    </source>
</evidence>
<protein>
    <submittedName>
        <fullName evidence="3">Cyclase/dehydrase</fullName>
    </submittedName>
</protein>
<dbReference type="Proteomes" id="UP000000323">
    <property type="component" value="Chromosome 2"/>
</dbReference>
<accession>D1CIF6</accession>
<dbReference type="SUPFAM" id="SSF55961">
    <property type="entry name" value="Bet v1-like"/>
    <property type="match status" value="1"/>
</dbReference>
<dbReference type="KEGG" id="ttr:Tter_2639"/>
<gene>
    <name evidence="3" type="ordered locus">Tter_2639</name>
</gene>
<dbReference type="PANTHER" id="PTHR33824">
    <property type="entry name" value="POLYKETIDE CYCLASE/DEHYDRASE AND LIPID TRANSPORT SUPERFAMILY PROTEIN"/>
    <property type="match status" value="1"/>
</dbReference>
<dbReference type="Pfam" id="PF03364">
    <property type="entry name" value="Polyketide_cyc"/>
    <property type="match status" value="1"/>
</dbReference>
<dbReference type="PANTHER" id="PTHR33824:SF7">
    <property type="entry name" value="POLYKETIDE CYCLASE_DEHYDRASE AND LIPID TRANSPORT SUPERFAMILY PROTEIN"/>
    <property type="match status" value="1"/>
</dbReference>
<dbReference type="AlphaFoldDB" id="D1CIF6"/>